<comment type="cofactor">
    <cofactor evidence="1 16">
        <name>FAD</name>
        <dbReference type="ChEBI" id="CHEBI:57692"/>
    </cofactor>
</comment>
<evidence type="ECO:0000256" key="16">
    <source>
        <dbReference type="HAMAP-Rule" id="MF_00037"/>
    </source>
</evidence>
<evidence type="ECO:0000256" key="3">
    <source>
        <dbReference type="ARBA" id="ARBA00004496"/>
    </source>
</evidence>
<dbReference type="InterPro" id="IPR006094">
    <property type="entry name" value="Oxid_FAD_bind_N"/>
</dbReference>
<dbReference type="Pfam" id="PF01565">
    <property type="entry name" value="FAD_binding_4"/>
    <property type="match status" value="1"/>
</dbReference>
<dbReference type="GO" id="GO:0008360">
    <property type="term" value="P:regulation of cell shape"/>
    <property type="evidence" value="ECO:0007669"/>
    <property type="project" value="UniProtKB-KW"/>
</dbReference>
<keyword evidence="10 16" id="KW-0133">Cell shape</keyword>
<dbReference type="SUPFAM" id="SSF56194">
    <property type="entry name" value="Uridine diphospho-N-Acetylenolpyruvylglucosamine reductase, MurB, C-terminal domain"/>
    <property type="match status" value="1"/>
</dbReference>
<evidence type="ECO:0000256" key="2">
    <source>
        <dbReference type="ARBA" id="ARBA00003921"/>
    </source>
</evidence>
<evidence type="ECO:0000256" key="13">
    <source>
        <dbReference type="ARBA" id="ARBA00023306"/>
    </source>
</evidence>
<organism evidence="18 19">
    <name type="scientific">Faecalibacterium prausnitzii</name>
    <dbReference type="NCBI Taxonomy" id="853"/>
    <lineage>
        <taxon>Bacteria</taxon>
        <taxon>Bacillati</taxon>
        <taxon>Bacillota</taxon>
        <taxon>Clostridia</taxon>
        <taxon>Eubacteriales</taxon>
        <taxon>Oscillospiraceae</taxon>
        <taxon>Faecalibacterium</taxon>
    </lineage>
</organism>
<dbReference type="InterPro" id="IPR011601">
    <property type="entry name" value="MurB_C"/>
</dbReference>
<dbReference type="SUPFAM" id="SSF56176">
    <property type="entry name" value="FAD-binding/transporter-associated domain-like"/>
    <property type="match status" value="1"/>
</dbReference>
<evidence type="ECO:0000256" key="12">
    <source>
        <dbReference type="ARBA" id="ARBA00023002"/>
    </source>
</evidence>
<dbReference type="PANTHER" id="PTHR21071">
    <property type="entry name" value="UDP-N-ACETYLENOLPYRUVOYLGLUCOSAMINE REDUCTASE"/>
    <property type="match status" value="1"/>
</dbReference>
<feature type="domain" description="FAD-binding PCMH-type" evidence="17">
    <location>
        <begin position="28"/>
        <end position="207"/>
    </location>
</feature>
<feature type="active site" evidence="16">
    <location>
        <position position="186"/>
    </location>
</feature>
<keyword evidence="9 16" id="KW-0521">NADP</keyword>
<accession>A0A2A7BCP7</accession>
<dbReference type="AlphaFoldDB" id="A0A2A7BCP7"/>
<sequence length="312" mass="33296">MERLKQQLQAEEIRFAENESLAAHCTFKIGGPADVFARPETEEQLCRVIALCKACDVKYYLLGNGSNILFEDAGYRGVVVDTTALKMGIGFLENVSHLGAEPGAVYDAVIAGAGLKLSALCKAALDSSLTGLEFAYGIPGTVGGAVYMNAGAYGGEMKDVLVSVTYLTREGEIVTEDAANLDLSYRHSIFEENGGCILSAKFHLKRGDSAAIKARMDELMQKRVDKQPLDKPSAGSTFKRPVGAFAAALIDQCGLRGYRHGGAAVSEKHCGFVVNLGGATCADVLALCDEVRAVVKEKTGYDLEKEIRVVKA</sequence>
<evidence type="ECO:0000256" key="9">
    <source>
        <dbReference type="ARBA" id="ARBA00022857"/>
    </source>
</evidence>
<evidence type="ECO:0000313" key="18">
    <source>
        <dbReference type="EMBL" id="PDX89101.1"/>
    </source>
</evidence>
<name>A0A2A7BCP7_9FIRM</name>
<keyword evidence="5 16" id="KW-0963">Cytoplasm</keyword>
<keyword evidence="11 16" id="KW-0573">Peptidoglycan synthesis</keyword>
<comment type="subcellular location">
    <subcellularLocation>
        <location evidence="3 16">Cytoplasm</location>
    </subcellularLocation>
</comment>
<dbReference type="InterPro" id="IPR003170">
    <property type="entry name" value="MurB"/>
</dbReference>
<evidence type="ECO:0000256" key="10">
    <source>
        <dbReference type="ARBA" id="ARBA00022960"/>
    </source>
</evidence>
<evidence type="ECO:0000256" key="5">
    <source>
        <dbReference type="ARBA" id="ARBA00022490"/>
    </source>
</evidence>
<dbReference type="GO" id="GO:0051301">
    <property type="term" value="P:cell division"/>
    <property type="evidence" value="ECO:0007669"/>
    <property type="project" value="UniProtKB-KW"/>
</dbReference>
<dbReference type="Gene3D" id="3.90.78.10">
    <property type="entry name" value="UDP-N-acetylenolpyruvoylglucosamine reductase, C-terminal domain"/>
    <property type="match status" value="1"/>
</dbReference>
<comment type="caution">
    <text evidence="18">The sequence shown here is derived from an EMBL/GenBank/DDBJ whole genome shotgun (WGS) entry which is preliminary data.</text>
</comment>
<keyword evidence="13 16" id="KW-0131">Cell cycle</keyword>
<dbReference type="GO" id="GO:0005829">
    <property type="term" value="C:cytosol"/>
    <property type="evidence" value="ECO:0007669"/>
    <property type="project" value="TreeGrafter"/>
</dbReference>
<dbReference type="NCBIfam" id="TIGR00179">
    <property type="entry name" value="murB"/>
    <property type="match status" value="1"/>
</dbReference>
<keyword evidence="14 16" id="KW-0961">Cell wall biogenesis/degradation</keyword>
<dbReference type="UniPathway" id="UPA00219"/>
<dbReference type="RefSeq" id="WP_097771148.1">
    <property type="nucleotide sequence ID" value="NZ_NOUW01000027.1"/>
</dbReference>
<protein>
    <recommendedName>
        <fullName evidence="16">UDP-N-acetylenolpyruvoylglucosamine reductase</fullName>
        <ecNumber evidence="16">1.3.1.98</ecNumber>
    </recommendedName>
    <alternativeName>
        <fullName evidence="16">UDP-N-acetylmuramate dehydrogenase</fullName>
    </alternativeName>
</protein>
<evidence type="ECO:0000256" key="14">
    <source>
        <dbReference type="ARBA" id="ARBA00023316"/>
    </source>
</evidence>
<reference evidence="18 19" key="1">
    <citation type="journal article" date="2017" name="Front. Microbiol.">
        <title>New Insights into the Diversity of the Genus Faecalibacterium.</title>
        <authorList>
            <person name="Benevides L."/>
            <person name="Burman S."/>
            <person name="Martin R."/>
            <person name="Robert V."/>
            <person name="Thomas M."/>
            <person name="Miquel S."/>
            <person name="Chain F."/>
            <person name="Sokol H."/>
            <person name="Bermudez-Humaran L.G."/>
            <person name="Morrison M."/>
            <person name="Langella P."/>
            <person name="Azevedo V.A."/>
            <person name="Chatel J.M."/>
            <person name="Soares S."/>
        </authorList>
    </citation>
    <scope>NUCLEOTIDE SEQUENCE [LARGE SCALE GENOMIC DNA]</scope>
    <source>
        <strain evidence="18 19">AHMP21</strain>
    </source>
</reference>
<dbReference type="EC" id="1.3.1.98" evidence="16"/>
<dbReference type="InterPro" id="IPR016169">
    <property type="entry name" value="FAD-bd_PCMH_sub2"/>
</dbReference>
<keyword evidence="7 16" id="KW-0285">Flavoprotein</keyword>
<dbReference type="Gene3D" id="3.30.465.10">
    <property type="match status" value="1"/>
</dbReference>
<dbReference type="Pfam" id="PF02873">
    <property type="entry name" value="MurB_C"/>
    <property type="match status" value="1"/>
</dbReference>
<dbReference type="GO" id="GO:0009252">
    <property type="term" value="P:peptidoglycan biosynthetic process"/>
    <property type="evidence" value="ECO:0007669"/>
    <property type="project" value="UniProtKB-UniRule"/>
</dbReference>
<keyword evidence="6 16" id="KW-0132">Cell division</keyword>
<keyword evidence="8 16" id="KW-0274">FAD</keyword>
<evidence type="ECO:0000256" key="11">
    <source>
        <dbReference type="ARBA" id="ARBA00022984"/>
    </source>
</evidence>
<dbReference type="GO" id="GO:0008762">
    <property type="term" value="F:UDP-N-acetylmuramate dehydrogenase activity"/>
    <property type="evidence" value="ECO:0007669"/>
    <property type="project" value="UniProtKB-UniRule"/>
</dbReference>
<dbReference type="InterPro" id="IPR036318">
    <property type="entry name" value="FAD-bd_PCMH-like_sf"/>
</dbReference>
<dbReference type="InterPro" id="IPR036635">
    <property type="entry name" value="MurB_C_sf"/>
</dbReference>
<evidence type="ECO:0000256" key="1">
    <source>
        <dbReference type="ARBA" id="ARBA00001974"/>
    </source>
</evidence>
<keyword evidence="12 16" id="KW-0560">Oxidoreductase</keyword>
<comment type="pathway">
    <text evidence="4 16">Cell wall biogenesis; peptidoglycan biosynthesis.</text>
</comment>
<dbReference type="PROSITE" id="PS51387">
    <property type="entry name" value="FAD_PCMH"/>
    <property type="match status" value="1"/>
</dbReference>
<dbReference type="HAMAP" id="MF_00037">
    <property type="entry name" value="MurB"/>
    <property type="match status" value="1"/>
</dbReference>
<evidence type="ECO:0000256" key="4">
    <source>
        <dbReference type="ARBA" id="ARBA00004752"/>
    </source>
</evidence>
<dbReference type="GO" id="GO:0071949">
    <property type="term" value="F:FAD binding"/>
    <property type="evidence" value="ECO:0007669"/>
    <property type="project" value="InterPro"/>
</dbReference>
<comment type="similarity">
    <text evidence="16">Belongs to the MurB family.</text>
</comment>
<dbReference type="InterPro" id="IPR016167">
    <property type="entry name" value="FAD-bd_PCMH_sub1"/>
</dbReference>
<feature type="active site" description="Proton donor" evidence="16">
    <location>
        <position position="236"/>
    </location>
</feature>
<gene>
    <name evidence="16" type="primary">murB</name>
    <name evidence="18" type="ORF">CHR61_09395</name>
</gene>
<dbReference type="Gene3D" id="3.30.43.10">
    <property type="entry name" value="Uridine Diphospho-n-acetylenolpyruvylglucosamine Reductase, domain 2"/>
    <property type="match status" value="1"/>
</dbReference>
<dbReference type="EMBL" id="NOUW01000027">
    <property type="protein sequence ID" value="PDX89101.1"/>
    <property type="molecule type" value="Genomic_DNA"/>
</dbReference>
<evidence type="ECO:0000256" key="15">
    <source>
        <dbReference type="ARBA" id="ARBA00048914"/>
    </source>
</evidence>
<dbReference type="Proteomes" id="UP000220438">
    <property type="component" value="Unassembled WGS sequence"/>
</dbReference>
<evidence type="ECO:0000259" key="17">
    <source>
        <dbReference type="PROSITE" id="PS51387"/>
    </source>
</evidence>
<dbReference type="PANTHER" id="PTHR21071:SF4">
    <property type="entry name" value="UDP-N-ACETYLENOLPYRUVOYLGLUCOSAMINE REDUCTASE"/>
    <property type="match status" value="1"/>
</dbReference>
<dbReference type="InterPro" id="IPR016166">
    <property type="entry name" value="FAD-bd_PCMH"/>
</dbReference>
<evidence type="ECO:0000256" key="7">
    <source>
        <dbReference type="ARBA" id="ARBA00022630"/>
    </source>
</evidence>
<evidence type="ECO:0000256" key="8">
    <source>
        <dbReference type="ARBA" id="ARBA00022827"/>
    </source>
</evidence>
<evidence type="ECO:0000256" key="6">
    <source>
        <dbReference type="ARBA" id="ARBA00022618"/>
    </source>
</evidence>
<comment type="function">
    <text evidence="2 16">Cell wall formation.</text>
</comment>
<dbReference type="NCBIfam" id="NF010480">
    <property type="entry name" value="PRK13905.1"/>
    <property type="match status" value="1"/>
</dbReference>
<proteinExistence type="inferred from homology"/>
<dbReference type="GO" id="GO:0071555">
    <property type="term" value="P:cell wall organization"/>
    <property type="evidence" value="ECO:0007669"/>
    <property type="project" value="UniProtKB-KW"/>
</dbReference>
<evidence type="ECO:0000313" key="19">
    <source>
        <dbReference type="Proteomes" id="UP000220438"/>
    </source>
</evidence>
<comment type="catalytic activity">
    <reaction evidence="15 16">
        <text>UDP-N-acetyl-alpha-D-muramate + NADP(+) = UDP-N-acetyl-3-O-(1-carboxyvinyl)-alpha-D-glucosamine + NADPH + H(+)</text>
        <dbReference type="Rhea" id="RHEA:12248"/>
        <dbReference type="ChEBI" id="CHEBI:15378"/>
        <dbReference type="ChEBI" id="CHEBI:57783"/>
        <dbReference type="ChEBI" id="CHEBI:58349"/>
        <dbReference type="ChEBI" id="CHEBI:68483"/>
        <dbReference type="ChEBI" id="CHEBI:70757"/>
        <dbReference type="EC" id="1.3.1.98"/>
    </reaction>
</comment>
<feature type="active site" evidence="16">
    <location>
        <position position="306"/>
    </location>
</feature>